<feature type="region of interest" description="Disordered" evidence="8">
    <location>
        <begin position="370"/>
        <end position="613"/>
    </location>
</feature>
<evidence type="ECO:0000256" key="1">
    <source>
        <dbReference type="ARBA" id="ARBA00004302"/>
    </source>
</evidence>
<comment type="subcellular location">
    <subcellularLocation>
        <location evidence="1">Secreted</location>
        <location evidence="1">Extracellular space</location>
        <location evidence="1">Extracellular matrix</location>
        <location evidence="1">Basement membrane</location>
    </subcellularLocation>
</comment>
<feature type="compositionally biased region" description="Gly residues" evidence="8">
    <location>
        <begin position="569"/>
        <end position="578"/>
    </location>
</feature>
<dbReference type="Proteomes" id="UP000735302">
    <property type="component" value="Unassembled WGS sequence"/>
</dbReference>
<dbReference type="PANTHER" id="PTHR24023">
    <property type="entry name" value="COLLAGEN ALPHA"/>
    <property type="match status" value="1"/>
</dbReference>
<organism evidence="10 11">
    <name type="scientific">Plakobranchus ocellatus</name>
    <dbReference type="NCBI Taxonomy" id="259542"/>
    <lineage>
        <taxon>Eukaryota</taxon>
        <taxon>Metazoa</taxon>
        <taxon>Spiralia</taxon>
        <taxon>Lophotrochozoa</taxon>
        <taxon>Mollusca</taxon>
        <taxon>Gastropoda</taxon>
        <taxon>Heterobranchia</taxon>
        <taxon>Euthyneura</taxon>
        <taxon>Panpulmonata</taxon>
        <taxon>Sacoglossa</taxon>
        <taxon>Placobranchoidea</taxon>
        <taxon>Plakobranchidae</taxon>
        <taxon>Plakobranchus</taxon>
    </lineage>
</organism>
<feature type="compositionally biased region" description="Gly residues" evidence="8">
    <location>
        <begin position="459"/>
        <end position="468"/>
    </location>
</feature>
<dbReference type="InterPro" id="IPR001888">
    <property type="entry name" value="Transposase_1"/>
</dbReference>
<dbReference type="Pfam" id="PF01391">
    <property type="entry name" value="Collagen"/>
    <property type="match status" value="3"/>
</dbReference>
<dbReference type="InterPro" id="IPR036397">
    <property type="entry name" value="RNaseH_sf"/>
</dbReference>
<evidence type="ECO:0000313" key="10">
    <source>
        <dbReference type="EMBL" id="GFO06154.1"/>
    </source>
</evidence>
<dbReference type="GO" id="GO:0005581">
    <property type="term" value="C:collagen trimer"/>
    <property type="evidence" value="ECO:0007669"/>
    <property type="project" value="UniProtKB-KW"/>
</dbReference>
<name>A0AAV4AES4_9GAST</name>
<evidence type="ECO:0000256" key="5">
    <source>
        <dbReference type="ARBA" id="ARBA00022869"/>
    </source>
</evidence>
<dbReference type="EMBL" id="BLXT01003763">
    <property type="protein sequence ID" value="GFO06154.1"/>
    <property type="molecule type" value="Genomic_DNA"/>
</dbReference>
<proteinExistence type="predicted"/>
<feature type="compositionally biased region" description="Gly residues" evidence="8">
    <location>
        <begin position="316"/>
        <end position="325"/>
    </location>
</feature>
<evidence type="ECO:0000259" key="9">
    <source>
        <dbReference type="PROSITE" id="PS51403"/>
    </source>
</evidence>
<dbReference type="FunFam" id="2.170.240.10:FF:000001">
    <property type="entry name" value="Collagen IV alpha 1 chain"/>
    <property type="match status" value="1"/>
</dbReference>
<dbReference type="GO" id="GO:0030020">
    <property type="term" value="F:extracellular matrix structural constituent conferring tensile strength"/>
    <property type="evidence" value="ECO:0007669"/>
    <property type="project" value="TreeGrafter"/>
</dbReference>
<evidence type="ECO:0000256" key="7">
    <source>
        <dbReference type="ARBA" id="ARBA00023157"/>
    </source>
</evidence>
<keyword evidence="5" id="KW-0084">Basement membrane</keyword>
<evidence type="ECO:0000256" key="4">
    <source>
        <dbReference type="ARBA" id="ARBA00022737"/>
    </source>
</evidence>
<keyword evidence="7" id="KW-1015">Disulfide bond</keyword>
<reference evidence="10 11" key="1">
    <citation type="journal article" date="2021" name="Elife">
        <title>Chloroplast acquisition without the gene transfer in kleptoplastic sea slugs, Plakobranchus ocellatus.</title>
        <authorList>
            <person name="Maeda T."/>
            <person name="Takahashi S."/>
            <person name="Yoshida T."/>
            <person name="Shimamura S."/>
            <person name="Takaki Y."/>
            <person name="Nagai Y."/>
            <person name="Toyoda A."/>
            <person name="Suzuki Y."/>
            <person name="Arimoto A."/>
            <person name="Ishii H."/>
            <person name="Satoh N."/>
            <person name="Nishiyama T."/>
            <person name="Hasebe M."/>
            <person name="Maruyama T."/>
            <person name="Minagawa J."/>
            <person name="Obokata J."/>
            <person name="Shigenobu S."/>
        </authorList>
    </citation>
    <scope>NUCLEOTIDE SEQUENCE [LARGE SCALE GENOMIC DNA]</scope>
</reference>
<feature type="compositionally biased region" description="Basic and acidic residues" evidence="8">
    <location>
        <begin position="534"/>
        <end position="547"/>
    </location>
</feature>
<dbReference type="PANTHER" id="PTHR24023:SF1112">
    <property type="entry name" value="COL_CUTICLE_N DOMAIN-CONTAINING PROTEIN-RELATED"/>
    <property type="match status" value="1"/>
</dbReference>
<feature type="compositionally biased region" description="Basic and acidic residues" evidence="8">
    <location>
        <begin position="294"/>
        <end position="308"/>
    </location>
</feature>
<feature type="compositionally biased region" description="Basic and acidic residues" evidence="8">
    <location>
        <begin position="398"/>
        <end position="412"/>
    </location>
</feature>
<accession>A0AAV4AES4</accession>
<feature type="domain" description="Collagen IV NC1" evidence="9">
    <location>
        <begin position="603"/>
        <end position="827"/>
    </location>
</feature>
<keyword evidence="2" id="KW-0964">Secreted</keyword>
<comment type="caution">
    <text evidence="10">The sequence shown here is derived from an EMBL/GenBank/DDBJ whole genome shotgun (WGS) entry which is preliminary data.</text>
</comment>
<feature type="compositionally biased region" description="Basic and acidic residues" evidence="8">
    <location>
        <begin position="372"/>
        <end position="386"/>
    </location>
</feature>
<keyword evidence="3" id="KW-0272">Extracellular matrix</keyword>
<evidence type="ECO:0000256" key="8">
    <source>
        <dbReference type="SAM" id="MobiDB-lite"/>
    </source>
</evidence>
<dbReference type="InterPro" id="IPR036954">
    <property type="entry name" value="Collagen_IV_NC_sf"/>
</dbReference>
<dbReference type="SMART" id="SM00111">
    <property type="entry name" value="C4"/>
    <property type="match status" value="2"/>
</dbReference>
<protein>
    <submittedName>
        <fullName evidence="10">Collagen alpha-1(Iv) chain</fullName>
    </submittedName>
</protein>
<dbReference type="InterPro" id="IPR008160">
    <property type="entry name" value="Collagen"/>
</dbReference>
<dbReference type="InterPro" id="IPR050149">
    <property type="entry name" value="Collagen_superfamily"/>
</dbReference>
<dbReference type="GO" id="GO:0003676">
    <property type="term" value="F:nucleic acid binding"/>
    <property type="evidence" value="ECO:0007669"/>
    <property type="project" value="InterPro"/>
</dbReference>
<dbReference type="AlphaFoldDB" id="A0AAV4AES4"/>
<evidence type="ECO:0000256" key="2">
    <source>
        <dbReference type="ARBA" id="ARBA00022525"/>
    </source>
</evidence>
<dbReference type="PROSITE" id="PS51403">
    <property type="entry name" value="NC1_IV"/>
    <property type="match status" value="1"/>
</dbReference>
<dbReference type="Gene3D" id="2.170.240.10">
    <property type="entry name" value="Collagen IV, non-collagenous"/>
    <property type="match status" value="1"/>
</dbReference>
<dbReference type="Pfam" id="PF01359">
    <property type="entry name" value="Transposase_1"/>
    <property type="match status" value="1"/>
</dbReference>
<dbReference type="SUPFAM" id="SSF56436">
    <property type="entry name" value="C-type lectin-like"/>
    <property type="match status" value="2"/>
</dbReference>
<feature type="compositionally biased region" description="Basic and acidic residues" evidence="8">
    <location>
        <begin position="510"/>
        <end position="526"/>
    </location>
</feature>
<dbReference type="Gene3D" id="3.30.420.10">
    <property type="entry name" value="Ribonuclease H-like superfamily/Ribonuclease H"/>
    <property type="match status" value="1"/>
</dbReference>
<dbReference type="GO" id="GO:0005604">
    <property type="term" value="C:basement membrane"/>
    <property type="evidence" value="ECO:0007669"/>
    <property type="project" value="UniProtKB-SubCell"/>
</dbReference>
<sequence>MTWKHPSSPVTKKFIVQRNAAKVMATVFWDVKGVILLDILPQGQCINAARYCSTLDRLKEAIRRKRPGLLRRGVVLQHDNATPHSANLTQQWLQRYGWEILPHPAHCPDLAPSDFHLFGPLKRHLGGMAFETEDYLISKLRNWFDNLDVDFFRHYLNSSSLTLIKLFLSLTVALQQKGRPGFIGLLGDIGNVGFRGLSGDKGFRGLQGDEGFMGFKGFKGFMGDEGPIGFLGVDGLDGEKGFKGDIGFEGFRGVQGKPGANGFPGQIGFPGDQGEPGYAGFSGAPGSIGDFGDFGERGGKGPRGDDGAKGNIGERGLPGGVGLPGEKGLSGRPGIDGFSPFQAPPGIPGDDGFNGLPGTPGLDGVPGDIGDEGPRGPKGMKGERADGFPGPKGFIGDEGPRGLYGREGRKGDAGIPGSDASKGSKGIKGMKGEMGSPGLEGKLGAIGEKGDRGDFGNPGEPGDGGDQGMKGLPGIAGYKGNRGDFGDDGPKGQKGFRGEKGDEGLPGPNDLRRNDRAGPKGFKGDTGDFGPDGRTGDRGPKGEEGLRGLEGPIGNKGQAGFPGSDGLNGAPGGQGRTGAPGSAGIKGYQGDRGQPGVPSTGPGILFTRHSQDSMSPICPDGTTELWQGYSLLFVMGNGRSHGQDLGTAGSCLRRFSTMPFLFCNINTVCNVASRSDYSYWLSTTEEMTRMMNPVSGPQVERYISRCVVCETPSPIIAVHSQSMMVPNCPSGWSEVWVGFSFVLSTGAGAQGSGQSLLSPGSCLESFRSQPFIECHGSGTCNYYATSNSFWMATIESRDQFGVPRQQTIKSGDVSRRVSRCAVCIKENEMGPRFFKMM</sequence>
<dbReference type="InterPro" id="IPR001442">
    <property type="entry name" value="Collagen_IV_NC"/>
</dbReference>
<evidence type="ECO:0000313" key="11">
    <source>
        <dbReference type="Proteomes" id="UP000735302"/>
    </source>
</evidence>
<feature type="compositionally biased region" description="Basic and acidic residues" evidence="8">
    <location>
        <begin position="481"/>
        <end position="503"/>
    </location>
</feature>
<keyword evidence="4" id="KW-0677">Repeat</keyword>
<dbReference type="InterPro" id="IPR016187">
    <property type="entry name" value="CTDL_fold"/>
</dbReference>
<dbReference type="Pfam" id="PF01413">
    <property type="entry name" value="C4"/>
    <property type="match status" value="2"/>
</dbReference>
<keyword evidence="11" id="KW-1185">Reference proteome</keyword>
<dbReference type="GO" id="GO:0030198">
    <property type="term" value="P:extracellular matrix organization"/>
    <property type="evidence" value="ECO:0007669"/>
    <property type="project" value="TreeGrafter"/>
</dbReference>
<feature type="region of interest" description="Disordered" evidence="8">
    <location>
        <begin position="282"/>
        <end position="325"/>
    </location>
</feature>
<evidence type="ECO:0000256" key="6">
    <source>
        <dbReference type="ARBA" id="ARBA00023119"/>
    </source>
</evidence>
<keyword evidence="6 10" id="KW-0176">Collagen</keyword>
<dbReference type="GO" id="GO:0005615">
    <property type="term" value="C:extracellular space"/>
    <property type="evidence" value="ECO:0007669"/>
    <property type="project" value="TreeGrafter"/>
</dbReference>
<evidence type="ECO:0000256" key="3">
    <source>
        <dbReference type="ARBA" id="ARBA00022530"/>
    </source>
</evidence>
<gene>
    <name evidence="10" type="ORF">PoB_003265900</name>
</gene>